<reference evidence="2" key="1">
    <citation type="journal article" date="2022" name="Int. J. Mol. Sci.">
        <title>Draft Genome of Tanacetum Coccineum: Genomic Comparison of Closely Related Tanacetum-Family Plants.</title>
        <authorList>
            <person name="Yamashiro T."/>
            <person name="Shiraishi A."/>
            <person name="Nakayama K."/>
            <person name="Satake H."/>
        </authorList>
    </citation>
    <scope>NUCLEOTIDE SEQUENCE</scope>
</reference>
<evidence type="ECO:0000259" key="1">
    <source>
        <dbReference type="Pfam" id="PF07734"/>
    </source>
</evidence>
<reference evidence="2" key="2">
    <citation type="submission" date="2022-01" db="EMBL/GenBank/DDBJ databases">
        <authorList>
            <person name="Yamashiro T."/>
            <person name="Shiraishi A."/>
            <person name="Satake H."/>
            <person name="Nakayama K."/>
        </authorList>
    </citation>
    <scope>NUCLEOTIDE SEQUENCE</scope>
</reference>
<evidence type="ECO:0000313" key="3">
    <source>
        <dbReference type="Proteomes" id="UP001151760"/>
    </source>
</evidence>
<dbReference type="InterPro" id="IPR050796">
    <property type="entry name" value="SCF_F-box_component"/>
</dbReference>
<dbReference type="NCBIfam" id="TIGR01640">
    <property type="entry name" value="F_box_assoc_1"/>
    <property type="match status" value="1"/>
</dbReference>
<accession>A0ABQ5ANN6</accession>
<evidence type="ECO:0000313" key="2">
    <source>
        <dbReference type="EMBL" id="GJT04275.1"/>
    </source>
</evidence>
<comment type="caution">
    <text evidence="2">The sequence shown here is derived from an EMBL/GenBank/DDBJ whole genome shotgun (WGS) entry which is preliminary data.</text>
</comment>
<dbReference type="EMBL" id="BQNB010012497">
    <property type="protein sequence ID" value="GJT04275.1"/>
    <property type="molecule type" value="Genomic_DNA"/>
</dbReference>
<dbReference type="PANTHER" id="PTHR31672">
    <property type="entry name" value="BNACNNG10540D PROTEIN"/>
    <property type="match status" value="1"/>
</dbReference>
<dbReference type="InterPro" id="IPR006527">
    <property type="entry name" value="F-box-assoc_dom_typ1"/>
</dbReference>
<protein>
    <submittedName>
        <fullName evidence="2">F-box domain containing protein</fullName>
    </submittedName>
</protein>
<feature type="domain" description="F-box associated beta-propeller type 1" evidence="1">
    <location>
        <begin position="3"/>
        <end position="185"/>
    </location>
</feature>
<name>A0ABQ5ANN6_9ASTR</name>
<dbReference type="Pfam" id="PF07734">
    <property type="entry name" value="FBA_1"/>
    <property type="match status" value="1"/>
</dbReference>
<organism evidence="2 3">
    <name type="scientific">Tanacetum coccineum</name>
    <dbReference type="NCBI Taxonomy" id="301880"/>
    <lineage>
        <taxon>Eukaryota</taxon>
        <taxon>Viridiplantae</taxon>
        <taxon>Streptophyta</taxon>
        <taxon>Embryophyta</taxon>
        <taxon>Tracheophyta</taxon>
        <taxon>Spermatophyta</taxon>
        <taxon>Magnoliopsida</taxon>
        <taxon>eudicotyledons</taxon>
        <taxon>Gunneridae</taxon>
        <taxon>Pentapetalae</taxon>
        <taxon>asterids</taxon>
        <taxon>campanulids</taxon>
        <taxon>Asterales</taxon>
        <taxon>Asteraceae</taxon>
        <taxon>Asteroideae</taxon>
        <taxon>Anthemideae</taxon>
        <taxon>Anthemidinae</taxon>
        <taxon>Tanacetum</taxon>
    </lineage>
</organism>
<sequence length="253" mass="28783">MIVVIWNPSIRKSVSIVIPNVLPYSRYGYTLIGFGVCPDDTSHPKLVKINVNKIKIPYTWVVEVCTLSTRVWKTVYMGAPFKSCDLMWDPVYIDGIIYCHTVRFDERLWSNYIISFDLKREKFGEVSLSERLARAYDLVVAKVNESLCFLEYYNEGETSVCGVWTKKDGINKPFTKIYTVKVEGKSVLLGFRNNGEVVLEMEDDNDKGYAVEVYKPSSGDINGDGINGKYGGFSAVSYMETLLLLHESYSIIH</sequence>
<keyword evidence="3" id="KW-1185">Reference proteome</keyword>
<dbReference type="PANTHER" id="PTHR31672:SF10">
    <property type="entry name" value="F-BOX DOMAIN-CONTAINING PROTEIN"/>
    <property type="match status" value="1"/>
</dbReference>
<dbReference type="Proteomes" id="UP001151760">
    <property type="component" value="Unassembled WGS sequence"/>
</dbReference>
<dbReference type="InterPro" id="IPR017451">
    <property type="entry name" value="F-box-assoc_interact_dom"/>
</dbReference>
<gene>
    <name evidence="2" type="ORF">Tco_0838737</name>
</gene>
<proteinExistence type="predicted"/>